<keyword evidence="3 15" id="KW-0349">Heme</keyword>
<feature type="transmembrane region" description="Helical" evidence="17">
    <location>
        <begin position="37"/>
        <end position="55"/>
    </location>
</feature>
<reference evidence="19" key="1">
    <citation type="submission" date="2025-08" db="UniProtKB">
        <authorList>
            <consortium name="RefSeq"/>
        </authorList>
    </citation>
    <scope>IDENTIFICATION</scope>
</reference>
<name>A0A6I9SY04_SESIN</name>
<comment type="cofactor">
    <cofactor evidence="1 15">
        <name>heme</name>
        <dbReference type="ChEBI" id="CHEBI:30413"/>
    </cofactor>
</comment>
<evidence type="ECO:0000256" key="2">
    <source>
        <dbReference type="ARBA" id="ARBA00010617"/>
    </source>
</evidence>
<keyword evidence="6" id="KW-1002">Plastid outer membrane</keyword>
<keyword evidence="7 17" id="KW-1133">Transmembrane helix</keyword>
<evidence type="ECO:0000256" key="11">
    <source>
        <dbReference type="ARBA" id="ARBA00023136"/>
    </source>
</evidence>
<dbReference type="GO" id="GO:0010241">
    <property type="term" value="P:ent-kaurene oxidation to kaurenoic acid"/>
    <property type="evidence" value="ECO:0007669"/>
    <property type="project" value="InterPro"/>
</dbReference>
<protein>
    <recommendedName>
        <fullName evidence="14">ent-kaurene monooxygenase</fullName>
        <ecNumber evidence="14">1.14.14.86</ecNumber>
    </recommendedName>
</protein>
<evidence type="ECO:0000313" key="18">
    <source>
        <dbReference type="Proteomes" id="UP000504604"/>
    </source>
</evidence>
<dbReference type="GO" id="GO:0020037">
    <property type="term" value="F:heme binding"/>
    <property type="evidence" value="ECO:0007669"/>
    <property type="project" value="InterPro"/>
</dbReference>
<evidence type="ECO:0000256" key="9">
    <source>
        <dbReference type="ARBA" id="ARBA00023004"/>
    </source>
</evidence>
<evidence type="ECO:0000256" key="16">
    <source>
        <dbReference type="RuleBase" id="RU000461"/>
    </source>
</evidence>
<keyword evidence="9 15" id="KW-0408">Iron</keyword>
<sequence>MYFIINCRVLKFLRPFWEFLFFHVMKMSAILSLEQHSLGAAVAVVAVGVLTLWFISRYLNRLKKTSSGLPPPPVIPGLPLIGNLLQLKEKKPYKTFTKWAEVYGPIYSIRTGSKTLVVLNSNDVAKEAMVTRFSSISTRKLSNAIKILTCDKSIVALTDYGEFHRTVKRHILTSTLGPNAQKRHRVHRNTMIDNISKQLQAYQKEDPFGAVNLRNILQPELFRLALKQVLGNDVESVYVEELGITLSKEEMFEILVIDPMKGVIDVDWRDFFPYLKWIPNKSFENNIQRMCFRRQAVMTALINEQKERISRGKEVGCYLDYLLSEAKTLSEQQVLMLLWEAIIESSDTTLVTTEWAMYELAKDHKRQDRLYHEILRVCGDDKITEEKLNEVPYLSAVFHETLRKHSPAPIVPPRYVQEDTQLGGYHIPAGTEIAINIFGCNMDKNVWYSPESWKPERFLDEKCDAMDLHKTMAFGGGKRLCPGALQAMLISCTTIGRLVQEFEWSLKDGEEENIDTLRLTTHKLHSMQAILKPRN</sequence>
<evidence type="ECO:0000256" key="8">
    <source>
        <dbReference type="ARBA" id="ARBA00023002"/>
    </source>
</evidence>
<dbReference type="InterPro" id="IPR017972">
    <property type="entry name" value="Cyt_P450_CS"/>
</dbReference>
<dbReference type="InParanoid" id="A0A6I9SY04"/>
<dbReference type="RefSeq" id="XP_011074467.2">
    <property type="nucleotide sequence ID" value="XM_011076165.2"/>
</dbReference>
<dbReference type="EC" id="1.14.14.86" evidence="14"/>
<keyword evidence="5 15" id="KW-0479">Metal-binding</keyword>
<dbReference type="OrthoDB" id="2789670at2759"/>
<dbReference type="FunCoup" id="A0A6I9SY04">
    <property type="interactions" value="1330"/>
</dbReference>
<keyword evidence="4 17" id="KW-0812">Transmembrane</keyword>
<comment type="function">
    <text evidence="13">Catalyzes three successive oxidations of the 4-methyl group of ent-kaurene giving kaurenoic acid, a key step in gibberellins (GAs) biosynthesis. GAs, which are involved many processes, including stem elongation, play a central role in plant development.</text>
</comment>
<dbReference type="InterPro" id="IPR036396">
    <property type="entry name" value="Cyt_P450_sf"/>
</dbReference>
<keyword evidence="6" id="KW-0934">Plastid</keyword>
<keyword evidence="8 16" id="KW-0560">Oxidoreductase</keyword>
<dbReference type="FunFam" id="1.10.630.10:FF:000062">
    <property type="entry name" value="Ent-kaurene oxidase 2"/>
    <property type="match status" value="1"/>
</dbReference>
<dbReference type="KEGG" id="sind:105159193"/>
<evidence type="ECO:0000256" key="12">
    <source>
        <dbReference type="ARBA" id="ARBA00023766"/>
    </source>
</evidence>
<evidence type="ECO:0000256" key="1">
    <source>
        <dbReference type="ARBA" id="ARBA00001971"/>
    </source>
</evidence>
<evidence type="ECO:0000256" key="4">
    <source>
        <dbReference type="ARBA" id="ARBA00022692"/>
    </source>
</evidence>
<keyword evidence="11 17" id="KW-0472">Membrane</keyword>
<evidence type="ECO:0000256" key="10">
    <source>
        <dbReference type="ARBA" id="ARBA00023033"/>
    </source>
</evidence>
<accession>A0A6I9SY04</accession>
<evidence type="ECO:0000256" key="7">
    <source>
        <dbReference type="ARBA" id="ARBA00022989"/>
    </source>
</evidence>
<gene>
    <name evidence="19" type="primary">LOC105159193</name>
</gene>
<comment type="subcellular location">
    <subcellularLocation>
        <location evidence="12">Plastid</location>
        <location evidence="12">Chloroplast outer membrane</location>
        <topology evidence="12">Single-pass membrane protein</topology>
    </subcellularLocation>
</comment>
<dbReference type="GO" id="GO:0005506">
    <property type="term" value="F:iron ion binding"/>
    <property type="evidence" value="ECO:0007669"/>
    <property type="project" value="InterPro"/>
</dbReference>
<evidence type="ECO:0000256" key="3">
    <source>
        <dbReference type="ARBA" id="ARBA00022617"/>
    </source>
</evidence>
<dbReference type="GeneID" id="105159193"/>
<dbReference type="GO" id="GO:0016709">
    <property type="term" value="F:oxidoreductase activity, acting on paired donors, with incorporation or reduction of molecular oxygen, NAD(P)H as one donor, and incorporation of one atom of oxygen"/>
    <property type="evidence" value="ECO:0007669"/>
    <property type="project" value="TreeGrafter"/>
</dbReference>
<dbReference type="InterPro" id="IPR044225">
    <property type="entry name" value="KO_chloroplastic"/>
</dbReference>
<keyword evidence="10 16" id="KW-0503">Monooxygenase</keyword>
<dbReference type="Proteomes" id="UP000504604">
    <property type="component" value="Linkage group LG3"/>
</dbReference>
<dbReference type="InterPro" id="IPR001128">
    <property type="entry name" value="Cyt_P450"/>
</dbReference>
<dbReference type="PRINTS" id="PR00385">
    <property type="entry name" value="P450"/>
</dbReference>
<dbReference type="AlphaFoldDB" id="A0A6I9SY04"/>
<evidence type="ECO:0000256" key="6">
    <source>
        <dbReference type="ARBA" id="ARBA00022805"/>
    </source>
</evidence>
<proteinExistence type="inferred from homology"/>
<dbReference type="GO" id="GO:0009707">
    <property type="term" value="C:chloroplast outer membrane"/>
    <property type="evidence" value="ECO:0007669"/>
    <property type="project" value="UniProtKB-SubCell"/>
</dbReference>
<evidence type="ECO:0000256" key="13">
    <source>
        <dbReference type="ARBA" id="ARBA00058795"/>
    </source>
</evidence>
<dbReference type="GO" id="GO:0005783">
    <property type="term" value="C:endoplasmic reticulum"/>
    <property type="evidence" value="ECO:0007669"/>
    <property type="project" value="TreeGrafter"/>
</dbReference>
<dbReference type="Pfam" id="PF00067">
    <property type="entry name" value="p450"/>
    <property type="match status" value="1"/>
</dbReference>
<evidence type="ECO:0000256" key="17">
    <source>
        <dbReference type="SAM" id="Phobius"/>
    </source>
</evidence>
<dbReference type="PROSITE" id="PS00086">
    <property type="entry name" value="CYTOCHROME_P450"/>
    <property type="match status" value="1"/>
</dbReference>
<dbReference type="SUPFAM" id="SSF48264">
    <property type="entry name" value="Cytochrome P450"/>
    <property type="match status" value="1"/>
</dbReference>
<feature type="binding site" description="axial binding residue" evidence="15">
    <location>
        <position position="481"/>
    </location>
    <ligand>
        <name>heme</name>
        <dbReference type="ChEBI" id="CHEBI:30413"/>
    </ligand>
    <ligandPart>
        <name>Fe</name>
        <dbReference type="ChEBI" id="CHEBI:18248"/>
    </ligandPart>
</feature>
<dbReference type="Gene3D" id="1.10.630.10">
    <property type="entry name" value="Cytochrome P450"/>
    <property type="match status" value="1"/>
</dbReference>
<evidence type="ECO:0000256" key="14">
    <source>
        <dbReference type="ARBA" id="ARBA00066565"/>
    </source>
</evidence>
<dbReference type="InterPro" id="IPR002401">
    <property type="entry name" value="Cyt_P450_E_grp-I"/>
</dbReference>
<keyword evidence="18" id="KW-1185">Reference proteome</keyword>
<evidence type="ECO:0000313" key="19">
    <source>
        <dbReference type="RefSeq" id="XP_011074467.2"/>
    </source>
</evidence>
<dbReference type="GO" id="GO:0009686">
    <property type="term" value="P:gibberellin biosynthetic process"/>
    <property type="evidence" value="ECO:0007669"/>
    <property type="project" value="InterPro"/>
</dbReference>
<evidence type="ECO:0000256" key="15">
    <source>
        <dbReference type="PIRSR" id="PIRSR602401-1"/>
    </source>
</evidence>
<dbReference type="PANTHER" id="PTHR47283">
    <property type="entry name" value="ENT-KAURENE OXIDASE, CHLOROPLASTIC"/>
    <property type="match status" value="1"/>
</dbReference>
<dbReference type="PANTHER" id="PTHR47283:SF1">
    <property type="entry name" value="ENT-KAURENE OXIDASE, CHLOROPLASTIC"/>
    <property type="match status" value="1"/>
</dbReference>
<evidence type="ECO:0000256" key="5">
    <source>
        <dbReference type="ARBA" id="ARBA00022723"/>
    </source>
</evidence>
<dbReference type="GO" id="GO:0052615">
    <property type="term" value="F:ent-kaurene oxidase activity"/>
    <property type="evidence" value="ECO:0007669"/>
    <property type="project" value="UniProtKB-EC"/>
</dbReference>
<dbReference type="CDD" id="cd11075">
    <property type="entry name" value="CYP77_89"/>
    <property type="match status" value="1"/>
</dbReference>
<comment type="similarity">
    <text evidence="2 16">Belongs to the cytochrome P450 family.</text>
</comment>
<dbReference type="PRINTS" id="PR00463">
    <property type="entry name" value="EP450I"/>
</dbReference>
<organism evidence="18 19">
    <name type="scientific">Sesamum indicum</name>
    <name type="common">Oriental sesame</name>
    <name type="synonym">Sesamum orientale</name>
    <dbReference type="NCBI Taxonomy" id="4182"/>
    <lineage>
        <taxon>Eukaryota</taxon>
        <taxon>Viridiplantae</taxon>
        <taxon>Streptophyta</taxon>
        <taxon>Embryophyta</taxon>
        <taxon>Tracheophyta</taxon>
        <taxon>Spermatophyta</taxon>
        <taxon>Magnoliopsida</taxon>
        <taxon>eudicotyledons</taxon>
        <taxon>Gunneridae</taxon>
        <taxon>Pentapetalae</taxon>
        <taxon>asterids</taxon>
        <taxon>lamiids</taxon>
        <taxon>Lamiales</taxon>
        <taxon>Pedaliaceae</taxon>
        <taxon>Sesamum</taxon>
    </lineage>
</organism>